<keyword evidence="3" id="KW-0732">Signal</keyword>
<dbReference type="SUPFAM" id="SSF50974">
    <property type="entry name" value="Nitrous oxide reductase, N-terminal domain"/>
    <property type="match status" value="1"/>
</dbReference>
<feature type="chain" id="PRO_5042471564" evidence="3">
    <location>
        <begin position="25"/>
        <end position="375"/>
    </location>
</feature>
<dbReference type="Gene3D" id="2.130.10.10">
    <property type="entry name" value="YVTN repeat-like/Quinoprotein amine dehydrogenase"/>
    <property type="match status" value="1"/>
</dbReference>
<dbReference type="RefSeq" id="WP_269949047.1">
    <property type="nucleotide sequence ID" value="NZ_CP104758.1"/>
</dbReference>
<gene>
    <name evidence="4" type="ORF">N5580_09195</name>
</gene>
<dbReference type="InterPro" id="IPR019405">
    <property type="entry name" value="Lactonase_7-beta_prop"/>
</dbReference>
<dbReference type="GO" id="GO:0006006">
    <property type="term" value="P:glucose metabolic process"/>
    <property type="evidence" value="ECO:0007669"/>
    <property type="project" value="UniProtKB-KW"/>
</dbReference>
<dbReference type="PANTHER" id="PTHR30344:SF1">
    <property type="entry name" value="6-PHOSPHOGLUCONOLACTONASE"/>
    <property type="match status" value="1"/>
</dbReference>
<evidence type="ECO:0000256" key="1">
    <source>
        <dbReference type="ARBA" id="ARBA00005564"/>
    </source>
</evidence>
<sequence>MNKILALRHSLLLLGMVCSRSLLAQTFVYVSAADDGNIARYALNDQTGALKRLGETPAGGKVMPMAIGPDKKTLYAAVRSEPMRLVSWSVNRKTGALTPASESGAAASYPYISLDRQGRFLLAASYDSGVVHVYRLSAHGKVVTPFVEEVKTGHAAHSVIVDATSRFAYVGVLGTDRVLQLALHQDGQLTPVGEGFAATEEKSGPRHSVLSPDNRFLYNIGEMSGRITQFARQPDGALQKIAEYPSAVAEKYHLQHGVERTASYNDTTPRIWAADIKITPDGHFLYVSERTSSTVTGYRVSQQDGKLQLIDSWPVEKQPRGIAVTPDGRWLIASGEKSAVIGSYAIAKESGALRRVAEAPVGRDANWVSIVSFDK</sequence>
<keyword evidence="2" id="KW-0119">Carbohydrate metabolism</keyword>
<dbReference type="Pfam" id="PF10282">
    <property type="entry name" value="Lactonase"/>
    <property type="match status" value="1"/>
</dbReference>
<name>A0AAJ5QDQ7_9GAMM</name>
<organism evidence="4 5">
    <name type="scientific">Pantoea piersonii</name>
    <dbReference type="NCBI Taxonomy" id="2364647"/>
    <lineage>
        <taxon>Bacteria</taxon>
        <taxon>Pseudomonadati</taxon>
        <taxon>Pseudomonadota</taxon>
        <taxon>Gammaproteobacteria</taxon>
        <taxon>Enterobacterales</taxon>
        <taxon>Erwiniaceae</taxon>
        <taxon>Pantoea</taxon>
    </lineage>
</organism>
<evidence type="ECO:0000256" key="3">
    <source>
        <dbReference type="SAM" id="SignalP"/>
    </source>
</evidence>
<dbReference type="InterPro" id="IPR011045">
    <property type="entry name" value="N2O_reductase_N"/>
</dbReference>
<evidence type="ECO:0000313" key="4">
    <source>
        <dbReference type="EMBL" id="WBG89307.1"/>
    </source>
</evidence>
<evidence type="ECO:0000256" key="2">
    <source>
        <dbReference type="ARBA" id="ARBA00022526"/>
    </source>
</evidence>
<dbReference type="InterPro" id="IPR015943">
    <property type="entry name" value="WD40/YVTN_repeat-like_dom_sf"/>
</dbReference>
<dbReference type="GO" id="GO:0005829">
    <property type="term" value="C:cytosol"/>
    <property type="evidence" value="ECO:0007669"/>
    <property type="project" value="TreeGrafter"/>
</dbReference>
<dbReference type="InterPro" id="IPR050282">
    <property type="entry name" value="Cycloisomerase_2"/>
</dbReference>
<dbReference type="AlphaFoldDB" id="A0AAJ5QDQ7"/>
<dbReference type="Proteomes" id="UP001211544">
    <property type="component" value="Chromosome"/>
</dbReference>
<proteinExistence type="inferred from homology"/>
<keyword evidence="2" id="KW-0313">Glucose metabolism</keyword>
<dbReference type="PANTHER" id="PTHR30344">
    <property type="entry name" value="6-PHOSPHOGLUCONOLACTONASE-RELATED"/>
    <property type="match status" value="1"/>
</dbReference>
<reference evidence="4 5" key="1">
    <citation type="journal article" date="2022" name="J Glob Antimicrob Resist">
        <title>First complete genome of a multidrug resistant strain of the novel human pathogen Kalamiella piersonii (GABEKP28) identified in human saliva.</title>
        <authorList>
            <person name="McDonagh F."/>
            <person name="Singh N.K."/>
            <person name="Venkateswaran K."/>
            <person name="Lonappan A.M."/>
            <person name="Hallahan B."/>
            <person name="Tuohy A."/>
            <person name="Burke L."/>
            <person name="Kovarova A."/>
            <person name="Miliotis G."/>
        </authorList>
    </citation>
    <scope>NUCLEOTIDE SEQUENCE [LARGE SCALE GENOMIC DNA]</scope>
    <source>
        <strain evidence="4 5">GABEKP28</strain>
    </source>
</reference>
<protein>
    <submittedName>
        <fullName evidence="4">Lactonase family protein</fullName>
    </submittedName>
</protein>
<accession>A0AAJ5QDQ7</accession>
<comment type="similarity">
    <text evidence="1">Belongs to the cycloisomerase 2 family.</text>
</comment>
<dbReference type="EMBL" id="CP104758">
    <property type="protein sequence ID" value="WBG89307.1"/>
    <property type="molecule type" value="Genomic_DNA"/>
</dbReference>
<dbReference type="SUPFAM" id="SSF63829">
    <property type="entry name" value="Calcium-dependent phosphotriesterase"/>
    <property type="match status" value="1"/>
</dbReference>
<evidence type="ECO:0000313" key="5">
    <source>
        <dbReference type="Proteomes" id="UP001211544"/>
    </source>
</evidence>
<dbReference type="GO" id="GO:0017057">
    <property type="term" value="F:6-phosphogluconolactonase activity"/>
    <property type="evidence" value="ECO:0007669"/>
    <property type="project" value="TreeGrafter"/>
</dbReference>
<dbReference type="KEGG" id="kpie:N5580_09195"/>
<feature type="signal peptide" evidence="3">
    <location>
        <begin position="1"/>
        <end position="24"/>
    </location>
</feature>
<keyword evidence="5" id="KW-1185">Reference proteome</keyword>